<sequence>MKRLPSGATALTVDLGGKGAQKADFYAKLVNKDLAEINSYWARLIFSGQGSPPMQADTAEDVLEILENNKGAIGYVDADKVGPGVKVVFTLP</sequence>
<name>A0A6M0K5D8_9GAMM</name>
<evidence type="ECO:0000313" key="2">
    <source>
        <dbReference type="Proteomes" id="UP000483379"/>
    </source>
</evidence>
<accession>A0A6M0K5D8</accession>
<dbReference type="Proteomes" id="UP000483379">
    <property type="component" value="Unassembled WGS sequence"/>
</dbReference>
<evidence type="ECO:0008006" key="3">
    <source>
        <dbReference type="Google" id="ProtNLM"/>
    </source>
</evidence>
<dbReference type="Gene3D" id="3.40.190.10">
    <property type="entry name" value="Periplasmic binding protein-like II"/>
    <property type="match status" value="1"/>
</dbReference>
<organism evidence="1 2">
    <name type="scientific">Thiorhodococcus minor</name>
    <dbReference type="NCBI Taxonomy" id="57489"/>
    <lineage>
        <taxon>Bacteria</taxon>
        <taxon>Pseudomonadati</taxon>
        <taxon>Pseudomonadota</taxon>
        <taxon>Gammaproteobacteria</taxon>
        <taxon>Chromatiales</taxon>
        <taxon>Chromatiaceae</taxon>
        <taxon>Thiorhodococcus</taxon>
    </lineage>
</organism>
<dbReference type="EMBL" id="JAAIJQ010000130">
    <property type="protein sequence ID" value="NEV64972.1"/>
    <property type="molecule type" value="Genomic_DNA"/>
</dbReference>
<comment type="caution">
    <text evidence="1">The sequence shown here is derived from an EMBL/GenBank/DDBJ whole genome shotgun (WGS) entry which is preliminary data.</text>
</comment>
<dbReference type="RefSeq" id="WP_164456245.1">
    <property type="nucleotide sequence ID" value="NZ_JAAIJQ010000130.1"/>
</dbReference>
<dbReference type="AlphaFoldDB" id="A0A6M0K5D8"/>
<reference evidence="1 2" key="1">
    <citation type="submission" date="2020-02" db="EMBL/GenBank/DDBJ databases">
        <title>Genome sequences of Thiorhodococcus mannitoliphagus and Thiorhodococcus minor, purple sulfur photosynthetic bacteria in the gammaproteobacterial family, Chromatiaceae.</title>
        <authorList>
            <person name="Aviles F.A."/>
            <person name="Meyer T.E."/>
            <person name="Kyndt J.A."/>
        </authorList>
    </citation>
    <scope>NUCLEOTIDE SEQUENCE [LARGE SCALE GENOMIC DNA]</scope>
    <source>
        <strain evidence="1 2">DSM 11518</strain>
    </source>
</reference>
<proteinExistence type="predicted"/>
<protein>
    <recommendedName>
        <fullName evidence="3">Phosphate ABC transporter substrate-binding protein</fullName>
    </recommendedName>
</protein>
<gene>
    <name evidence="1" type="ORF">G3446_24445</name>
</gene>
<keyword evidence="2" id="KW-1185">Reference proteome</keyword>
<evidence type="ECO:0000313" key="1">
    <source>
        <dbReference type="EMBL" id="NEV64972.1"/>
    </source>
</evidence>